<dbReference type="InterPro" id="IPR007484">
    <property type="entry name" value="Peptidase_M28"/>
</dbReference>
<dbReference type="InterPro" id="IPR045175">
    <property type="entry name" value="M28_fam"/>
</dbReference>
<dbReference type="GO" id="GO:0006508">
    <property type="term" value="P:proteolysis"/>
    <property type="evidence" value="ECO:0007669"/>
    <property type="project" value="InterPro"/>
</dbReference>
<dbReference type="PANTHER" id="PTHR12147:SF26">
    <property type="entry name" value="PEPTIDASE M28 DOMAIN-CONTAINING PROTEIN"/>
    <property type="match status" value="1"/>
</dbReference>
<dbReference type="RefSeq" id="WP_189584195.1">
    <property type="nucleotide sequence ID" value="NZ_BMYF01000019.1"/>
</dbReference>
<proteinExistence type="predicted"/>
<evidence type="ECO:0000256" key="1">
    <source>
        <dbReference type="SAM" id="SignalP"/>
    </source>
</evidence>
<feature type="signal peptide" evidence="1">
    <location>
        <begin position="1"/>
        <end position="19"/>
    </location>
</feature>
<dbReference type="AlphaFoldDB" id="A0A8J3CYV6"/>
<evidence type="ECO:0000313" key="3">
    <source>
        <dbReference type="EMBL" id="GHB46379.1"/>
    </source>
</evidence>
<name>A0A8J3CYV6_9BACT</name>
<keyword evidence="3" id="KW-0031">Aminopeptidase</keyword>
<organism evidence="3 4">
    <name type="scientific">Mongoliitalea lutea</name>
    <dbReference type="NCBI Taxonomy" id="849756"/>
    <lineage>
        <taxon>Bacteria</taxon>
        <taxon>Pseudomonadati</taxon>
        <taxon>Bacteroidota</taxon>
        <taxon>Cytophagia</taxon>
        <taxon>Cytophagales</taxon>
        <taxon>Cyclobacteriaceae</taxon>
        <taxon>Mongoliitalea</taxon>
    </lineage>
</organism>
<feature type="domain" description="Peptidase M28" evidence="2">
    <location>
        <begin position="96"/>
        <end position="294"/>
    </location>
</feature>
<dbReference type="SUPFAM" id="SSF53187">
    <property type="entry name" value="Zn-dependent exopeptidases"/>
    <property type="match status" value="1"/>
</dbReference>
<reference evidence="3" key="2">
    <citation type="submission" date="2020-09" db="EMBL/GenBank/DDBJ databases">
        <authorList>
            <person name="Sun Q."/>
            <person name="Kim S."/>
        </authorList>
    </citation>
    <scope>NUCLEOTIDE SEQUENCE</scope>
    <source>
        <strain evidence="3">KCTC 23224</strain>
    </source>
</reference>
<dbReference type="Pfam" id="PF04389">
    <property type="entry name" value="Peptidase_M28"/>
    <property type="match status" value="1"/>
</dbReference>
<dbReference type="PANTHER" id="PTHR12147">
    <property type="entry name" value="METALLOPEPTIDASE M28 FAMILY MEMBER"/>
    <property type="match status" value="1"/>
</dbReference>
<dbReference type="Proteomes" id="UP000642809">
    <property type="component" value="Unassembled WGS sequence"/>
</dbReference>
<sequence length="303" mass="34223">MKRLIGFLLLLLISFNHQSFGQKIDSERLLQDLQYLASEKLEGRKPLSQGSMMAREYIRDRFRELQLTSQFEDFTQFFDFETNRGGTMTAYEDAANLVGFIPGSSSEKIIVVMAHYDHLGKINDQVFLGADDNASGTAAVLALAEYFAGNRPAHSMLFALVDAEEMGHHGSKALVADFPFPMEQVALCINMDMVSRSDENVLWAVGTNRYPQLKPIIEPFTKGQAVQLKMGHDNKEIDGLQDWTFASDHAAFHRKGVPFIYFGVDDHEDYHKVTDTFENIQPEFFVNAVNLILNALISLDEKL</sequence>
<protein>
    <submittedName>
        <fullName evidence="3">Aminopeptidase</fullName>
    </submittedName>
</protein>
<keyword evidence="1" id="KW-0732">Signal</keyword>
<feature type="chain" id="PRO_5035237562" evidence="1">
    <location>
        <begin position="20"/>
        <end position="303"/>
    </location>
</feature>
<dbReference type="GO" id="GO:0004177">
    <property type="term" value="F:aminopeptidase activity"/>
    <property type="evidence" value="ECO:0007669"/>
    <property type="project" value="UniProtKB-KW"/>
</dbReference>
<dbReference type="EMBL" id="BMYF01000019">
    <property type="protein sequence ID" value="GHB46379.1"/>
    <property type="molecule type" value="Genomic_DNA"/>
</dbReference>
<accession>A0A8J3CYV6</accession>
<keyword evidence="4" id="KW-1185">Reference proteome</keyword>
<evidence type="ECO:0000313" key="4">
    <source>
        <dbReference type="Proteomes" id="UP000642809"/>
    </source>
</evidence>
<dbReference type="Gene3D" id="3.40.630.10">
    <property type="entry name" value="Zn peptidases"/>
    <property type="match status" value="1"/>
</dbReference>
<keyword evidence="3" id="KW-0645">Protease</keyword>
<gene>
    <name evidence="3" type="ORF">GCM10008106_29160</name>
</gene>
<dbReference type="GO" id="GO:0008235">
    <property type="term" value="F:metalloexopeptidase activity"/>
    <property type="evidence" value="ECO:0007669"/>
    <property type="project" value="InterPro"/>
</dbReference>
<evidence type="ECO:0000259" key="2">
    <source>
        <dbReference type="Pfam" id="PF04389"/>
    </source>
</evidence>
<keyword evidence="3" id="KW-0378">Hydrolase</keyword>
<comment type="caution">
    <text evidence="3">The sequence shown here is derived from an EMBL/GenBank/DDBJ whole genome shotgun (WGS) entry which is preliminary data.</text>
</comment>
<reference evidence="3" key="1">
    <citation type="journal article" date="2014" name="Int. J. Syst. Evol. Microbiol.">
        <title>Complete genome sequence of Corynebacterium casei LMG S-19264T (=DSM 44701T), isolated from a smear-ripened cheese.</title>
        <authorList>
            <consortium name="US DOE Joint Genome Institute (JGI-PGF)"/>
            <person name="Walter F."/>
            <person name="Albersmeier A."/>
            <person name="Kalinowski J."/>
            <person name="Ruckert C."/>
        </authorList>
    </citation>
    <scope>NUCLEOTIDE SEQUENCE</scope>
    <source>
        <strain evidence="3">KCTC 23224</strain>
    </source>
</reference>